<dbReference type="GO" id="GO:0072670">
    <property type="term" value="P:mitochondrial tRNA threonylcarbamoyladenosine modification"/>
    <property type="evidence" value="ECO:0007669"/>
    <property type="project" value="TreeGrafter"/>
</dbReference>
<keyword evidence="2" id="KW-0808">Transferase</keyword>
<dbReference type="InterPro" id="IPR017860">
    <property type="entry name" value="Peptidase_M22_CS"/>
</dbReference>
<dbReference type="STRING" id="1108050.A0A0B7FPG6"/>
<evidence type="ECO:0000256" key="1">
    <source>
        <dbReference type="ARBA" id="ARBA00012156"/>
    </source>
</evidence>
<dbReference type="PANTHER" id="PTHR11735">
    <property type="entry name" value="TRNA N6-ADENOSINE THREONYLCARBAMOYLTRANSFERASE"/>
    <property type="match status" value="1"/>
</dbReference>
<dbReference type="GO" id="GO:0046872">
    <property type="term" value="F:metal ion binding"/>
    <property type="evidence" value="ECO:0007669"/>
    <property type="project" value="UniProtKB-KW"/>
</dbReference>
<evidence type="ECO:0000313" key="10">
    <source>
        <dbReference type="Proteomes" id="UP000059188"/>
    </source>
</evidence>
<dbReference type="InterPro" id="IPR000905">
    <property type="entry name" value="Gcp-like_dom"/>
</dbReference>
<dbReference type="Proteomes" id="UP000059188">
    <property type="component" value="Unassembled WGS sequence"/>
</dbReference>
<keyword evidence="4" id="KW-0479">Metal-binding</keyword>
<evidence type="ECO:0000313" key="9">
    <source>
        <dbReference type="EMBL" id="CEL58829.1"/>
    </source>
</evidence>
<dbReference type="PROSITE" id="PS01016">
    <property type="entry name" value="GLYCOPROTEASE"/>
    <property type="match status" value="1"/>
</dbReference>
<organism evidence="9 10">
    <name type="scientific">Thanatephorus cucumeris (strain AG1-IB / isolate 7/3/14)</name>
    <name type="common">Lettuce bottom rot fungus</name>
    <name type="synonym">Rhizoctonia solani</name>
    <dbReference type="NCBI Taxonomy" id="1108050"/>
    <lineage>
        <taxon>Eukaryota</taxon>
        <taxon>Fungi</taxon>
        <taxon>Dikarya</taxon>
        <taxon>Basidiomycota</taxon>
        <taxon>Agaricomycotina</taxon>
        <taxon>Agaricomycetes</taxon>
        <taxon>Cantharellales</taxon>
        <taxon>Ceratobasidiaceae</taxon>
        <taxon>Rhizoctonia</taxon>
        <taxon>Rhizoctonia solani AG-1</taxon>
    </lineage>
</organism>
<dbReference type="SUPFAM" id="SSF53067">
    <property type="entry name" value="Actin-like ATPase domain"/>
    <property type="match status" value="2"/>
</dbReference>
<dbReference type="Pfam" id="PF00814">
    <property type="entry name" value="TsaD"/>
    <property type="match status" value="1"/>
</dbReference>
<feature type="region of interest" description="Disordered" evidence="7">
    <location>
        <begin position="180"/>
        <end position="202"/>
    </location>
</feature>
<comment type="catalytic activity">
    <reaction evidence="6">
        <text>L-threonylcarbamoyladenylate + adenosine(37) in tRNA = N(6)-L-threonylcarbamoyladenosine(37) in tRNA + AMP + H(+)</text>
        <dbReference type="Rhea" id="RHEA:37059"/>
        <dbReference type="Rhea" id="RHEA-COMP:10162"/>
        <dbReference type="Rhea" id="RHEA-COMP:10163"/>
        <dbReference type="ChEBI" id="CHEBI:15378"/>
        <dbReference type="ChEBI" id="CHEBI:73682"/>
        <dbReference type="ChEBI" id="CHEBI:74411"/>
        <dbReference type="ChEBI" id="CHEBI:74418"/>
        <dbReference type="ChEBI" id="CHEBI:456215"/>
        <dbReference type="EC" id="2.3.1.234"/>
    </reaction>
</comment>
<dbReference type="GO" id="GO:0061711">
    <property type="term" value="F:tRNA N(6)-L-threonylcarbamoyladenine synthase activity"/>
    <property type="evidence" value="ECO:0007669"/>
    <property type="project" value="UniProtKB-EC"/>
</dbReference>
<evidence type="ECO:0000259" key="8">
    <source>
        <dbReference type="Pfam" id="PF00814"/>
    </source>
</evidence>
<evidence type="ECO:0000256" key="7">
    <source>
        <dbReference type="SAM" id="MobiDB-lite"/>
    </source>
</evidence>
<keyword evidence="5" id="KW-0012">Acyltransferase</keyword>
<dbReference type="InterPro" id="IPR043129">
    <property type="entry name" value="ATPase_NBD"/>
</dbReference>
<dbReference type="AlphaFoldDB" id="A0A0B7FPG6"/>
<protein>
    <recommendedName>
        <fullName evidence="1">N(6)-L-threonylcarbamoyladenine synthase</fullName>
        <ecNumber evidence="1">2.3.1.234</ecNumber>
    </recommendedName>
</protein>
<proteinExistence type="predicted"/>
<evidence type="ECO:0000256" key="2">
    <source>
        <dbReference type="ARBA" id="ARBA00022679"/>
    </source>
</evidence>
<dbReference type="InterPro" id="IPR017861">
    <property type="entry name" value="KAE1/TsaD"/>
</dbReference>
<evidence type="ECO:0000256" key="4">
    <source>
        <dbReference type="ARBA" id="ARBA00022723"/>
    </source>
</evidence>
<keyword evidence="3" id="KW-0819">tRNA processing</keyword>
<dbReference type="PANTHER" id="PTHR11735:SF6">
    <property type="entry name" value="TRNA N6-ADENOSINE THREONYLCARBAMOYLTRANSFERASE, MITOCHONDRIAL"/>
    <property type="match status" value="1"/>
</dbReference>
<sequence length="337" mass="36297">MSKPLALSKALEESKINMASIDGIAFTRGPGMPGCLSVGAAQARALATELKKPLIGVHHMQAHALTALYTSQPAPKFPFLTLLVSGGHTLLLLARSRSHFTILATTSDESVGNAFDRVAKLLDIPWSNDHSAGASLERFAEQASSPTISFSIPSPGKLAFSYSGLISAVRSHILKRSDPSMTVKLPPLPSDSSMKHPPTPERELARERIRLTMAQMSVDERRNIAASFQKAAIGQLEEKLKLGLKQCMRLGVSTGSVVVSGGVASNSYLRSRLNDVVQASGAEPIPALVFPPPHLCTDNAVMIAWTALDRFLSEDCDNLDIQIRPIWSIEDLKDEPS</sequence>
<name>A0A0B7FPG6_THACB</name>
<keyword evidence="10" id="KW-1185">Reference proteome</keyword>
<evidence type="ECO:0000256" key="3">
    <source>
        <dbReference type="ARBA" id="ARBA00022694"/>
    </source>
</evidence>
<evidence type="ECO:0000256" key="6">
    <source>
        <dbReference type="ARBA" id="ARBA00048117"/>
    </source>
</evidence>
<dbReference type="PRINTS" id="PR00789">
    <property type="entry name" value="OSIALOPTASE"/>
</dbReference>
<gene>
    <name evidence="9" type="ORF">RSOLAG1IB_08858</name>
</gene>
<dbReference type="GO" id="GO:0005739">
    <property type="term" value="C:mitochondrion"/>
    <property type="evidence" value="ECO:0007669"/>
    <property type="project" value="TreeGrafter"/>
</dbReference>
<dbReference type="EC" id="2.3.1.234" evidence="1"/>
<accession>A0A0B7FPG6</accession>
<feature type="domain" description="Gcp-like" evidence="8">
    <location>
        <begin position="6"/>
        <end position="305"/>
    </location>
</feature>
<dbReference type="EMBL" id="LN679134">
    <property type="protein sequence ID" value="CEL58829.1"/>
    <property type="molecule type" value="Genomic_DNA"/>
</dbReference>
<dbReference type="Gene3D" id="3.30.420.40">
    <property type="match status" value="3"/>
</dbReference>
<dbReference type="OrthoDB" id="10259622at2759"/>
<reference evidence="9 10" key="1">
    <citation type="submission" date="2014-11" db="EMBL/GenBank/DDBJ databases">
        <authorList>
            <person name="Wibberg Daniel"/>
        </authorList>
    </citation>
    <scope>NUCLEOTIDE SEQUENCE [LARGE SCALE GENOMIC DNA]</scope>
    <source>
        <strain evidence="9">Rhizoctonia solani AG1-IB 7/3/14</strain>
    </source>
</reference>
<evidence type="ECO:0000256" key="5">
    <source>
        <dbReference type="ARBA" id="ARBA00023315"/>
    </source>
</evidence>